<evidence type="ECO:0000256" key="1">
    <source>
        <dbReference type="ARBA" id="ARBA00002056"/>
    </source>
</evidence>
<dbReference type="PANTHER" id="PTHR30372">
    <property type="entry name" value="LIPID-A-DISACCHARIDE SYNTHASE"/>
    <property type="match status" value="1"/>
</dbReference>
<dbReference type="GO" id="GO:0008915">
    <property type="term" value="F:lipid-A-disaccharide synthase activity"/>
    <property type="evidence" value="ECO:0007669"/>
    <property type="project" value="UniProtKB-UniRule"/>
</dbReference>
<organism evidence="11 12">
    <name type="scientific">Desulfobacca acetoxidans (strain ATCC 700848 / DSM 11109 / ASRB2)</name>
    <dbReference type="NCBI Taxonomy" id="880072"/>
    <lineage>
        <taxon>Bacteria</taxon>
        <taxon>Pseudomonadati</taxon>
        <taxon>Thermodesulfobacteriota</taxon>
        <taxon>Desulfobaccia</taxon>
        <taxon>Desulfobaccales</taxon>
        <taxon>Desulfobaccaceae</taxon>
        <taxon>Desulfobacca</taxon>
    </lineage>
</organism>
<dbReference type="OrthoDB" id="9801642at2"/>
<keyword evidence="4 10" id="KW-0444">Lipid biosynthesis</keyword>
<dbReference type="GO" id="GO:0009245">
    <property type="term" value="P:lipid A biosynthetic process"/>
    <property type="evidence" value="ECO:0007669"/>
    <property type="project" value="UniProtKB-UniRule"/>
</dbReference>
<dbReference type="GO" id="GO:0016020">
    <property type="term" value="C:membrane"/>
    <property type="evidence" value="ECO:0007669"/>
    <property type="project" value="GOC"/>
</dbReference>
<dbReference type="Proteomes" id="UP000000483">
    <property type="component" value="Chromosome"/>
</dbReference>
<evidence type="ECO:0000256" key="2">
    <source>
        <dbReference type="ARBA" id="ARBA00012687"/>
    </source>
</evidence>
<evidence type="ECO:0000256" key="9">
    <source>
        <dbReference type="ARBA" id="ARBA00048975"/>
    </source>
</evidence>
<comment type="pathway">
    <text evidence="10">Bacterial outer membrane biogenesis; LPS lipid A biosynthesis.</text>
</comment>
<dbReference type="KEGG" id="dao:Desac_1261"/>
<evidence type="ECO:0000256" key="5">
    <source>
        <dbReference type="ARBA" id="ARBA00022556"/>
    </source>
</evidence>
<dbReference type="EMBL" id="CP002629">
    <property type="protein sequence ID" value="AEB09120.1"/>
    <property type="molecule type" value="Genomic_DNA"/>
</dbReference>
<dbReference type="EC" id="2.4.1.182" evidence="2 10"/>
<dbReference type="STRING" id="880072.Desac_1261"/>
<dbReference type="SUPFAM" id="SSF53756">
    <property type="entry name" value="UDP-Glycosyltransferase/glycogen phosphorylase"/>
    <property type="match status" value="1"/>
</dbReference>
<dbReference type="UniPathway" id="UPA00973"/>
<sequence length="379" mass="41810">MTAPKIMVVAGEASGDSHAARLVQAIRERCPEAEFYGIGGEALAGQGMQLACRAETLAVIGLTEVFEKIPAVWQALRTLWRYLRQERPQLVILVDFPDFNFLVARLAKWCRVPVMYYISPQVWAWRQSRVRTISRLVSRMVVIFPFEEEFYRLHGVSVSYVGHPLVETLPKLPPRAECRRLLGLNPQDLAVALLPGSRAGEIAQLLPDMLSSAFQLQEKLPRCRFLLPLAPTVPPALVQQPLCHAQIPVDLHEGRTFEVLAAADIALVASGTATLETALSGTPMVIVYRLAPLTYYVGRLLIRVPHIGIVNLLAAEGLFPELIQHEVTPANITAAALKLICEPEQITRISTGIRKIWHRLGGPGASGRAAAVALELLRK</sequence>
<dbReference type="NCBIfam" id="TIGR00215">
    <property type="entry name" value="lpxB"/>
    <property type="match status" value="1"/>
</dbReference>
<evidence type="ECO:0000256" key="4">
    <source>
        <dbReference type="ARBA" id="ARBA00022516"/>
    </source>
</evidence>
<evidence type="ECO:0000313" key="11">
    <source>
        <dbReference type="EMBL" id="AEB09120.1"/>
    </source>
</evidence>
<dbReference type="RefSeq" id="WP_013706232.1">
    <property type="nucleotide sequence ID" value="NC_015388.1"/>
</dbReference>
<name>F2NCI6_DESAR</name>
<protein>
    <recommendedName>
        <fullName evidence="3 10">Lipid-A-disaccharide synthase</fullName>
        <ecNumber evidence="2 10">2.4.1.182</ecNumber>
    </recommendedName>
</protein>
<reference evidence="11 12" key="1">
    <citation type="journal article" date="2011" name="Stand. Genomic Sci.">
        <title>Complete genome sequence of the acetate-degrading sulfate reducer Desulfobacca acetoxidans type strain (ASRB2).</title>
        <authorList>
            <person name="Goker M."/>
            <person name="Teshima H."/>
            <person name="Lapidus A."/>
            <person name="Nolan M."/>
            <person name="Lucas S."/>
            <person name="Hammon N."/>
            <person name="Deshpande S."/>
            <person name="Cheng J.F."/>
            <person name="Tapia R."/>
            <person name="Han C."/>
            <person name="Goodwin L."/>
            <person name="Pitluck S."/>
            <person name="Huntemann M."/>
            <person name="Liolios K."/>
            <person name="Ivanova N."/>
            <person name="Pagani I."/>
            <person name="Mavromatis K."/>
            <person name="Ovchinikova G."/>
            <person name="Pati A."/>
            <person name="Chen A."/>
            <person name="Palaniappan K."/>
            <person name="Land M."/>
            <person name="Hauser L."/>
            <person name="Brambilla E.M."/>
            <person name="Rohde M."/>
            <person name="Spring S."/>
            <person name="Detter J.C."/>
            <person name="Woyke T."/>
            <person name="Bristow J."/>
            <person name="Eisen J.A."/>
            <person name="Markowitz V."/>
            <person name="Hugenholtz P."/>
            <person name="Kyrpides N.C."/>
            <person name="Klenk H.P."/>
        </authorList>
    </citation>
    <scope>NUCLEOTIDE SEQUENCE [LARGE SCALE GENOMIC DNA]</scope>
    <source>
        <strain evidence="12">ATCC 700848 / DSM 11109 / ASRB2</strain>
    </source>
</reference>
<evidence type="ECO:0000256" key="10">
    <source>
        <dbReference type="HAMAP-Rule" id="MF_00392"/>
    </source>
</evidence>
<keyword evidence="12" id="KW-1185">Reference proteome</keyword>
<keyword evidence="6 10" id="KW-0328">Glycosyltransferase</keyword>
<proteinExistence type="inferred from homology"/>
<comment type="function">
    <text evidence="1 10">Condensation of UDP-2,3-diacylglucosamine and 2,3-diacylglucosamine-1-phosphate to form lipid A disaccharide, a precursor of lipid A, a phosphorylated glycolipid that anchors the lipopolysaccharide to the outer membrane of the cell.</text>
</comment>
<evidence type="ECO:0000256" key="7">
    <source>
        <dbReference type="ARBA" id="ARBA00022679"/>
    </source>
</evidence>
<dbReference type="HAMAP" id="MF_00392">
    <property type="entry name" value="LpxB"/>
    <property type="match status" value="1"/>
</dbReference>
<reference evidence="12" key="2">
    <citation type="submission" date="2011-03" db="EMBL/GenBank/DDBJ databases">
        <title>The complete genome of Desulfobacca acetoxidans DSM 11109.</title>
        <authorList>
            <consortium name="US DOE Joint Genome Institute (JGI-PGF)"/>
            <person name="Lucas S."/>
            <person name="Copeland A."/>
            <person name="Lapidus A."/>
            <person name="Bruce D."/>
            <person name="Goodwin L."/>
            <person name="Pitluck S."/>
            <person name="Peters L."/>
            <person name="Kyrpides N."/>
            <person name="Mavromatis K."/>
            <person name="Ivanova N."/>
            <person name="Ovchinnikova G."/>
            <person name="Teshima H."/>
            <person name="Detter J.C."/>
            <person name="Han C."/>
            <person name="Land M."/>
            <person name="Hauser L."/>
            <person name="Markowitz V."/>
            <person name="Cheng J.-F."/>
            <person name="Hugenholtz P."/>
            <person name="Woyke T."/>
            <person name="Wu D."/>
            <person name="Spring S."/>
            <person name="Schueler E."/>
            <person name="Brambilla E."/>
            <person name="Klenk H.-P."/>
            <person name="Eisen J.A."/>
        </authorList>
    </citation>
    <scope>NUCLEOTIDE SEQUENCE [LARGE SCALE GENOMIC DNA]</scope>
    <source>
        <strain evidence="12">ATCC 700848 / DSM 11109 / ASRB2</strain>
    </source>
</reference>
<keyword evidence="8 10" id="KW-0443">Lipid metabolism</keyword>
<keyword evidence="5 10" id="KW-0441">Lipid A biosynthesis</keyword>
<evidence type="ECO:0000256" key="3">
    <source>
        <dbReference type="ARBA" id="ARBA00020902"/>
    </source>
</evidence>
<comment type="similarity">
    <text evidence="10">Belongs to the LpxB family.</text>
</comment>
<dbReference type="AlphaFoldDB" id="F2NCI6"/>
<dbReference type="PANTHER" id="PTHR30372:SF4">
    <property type="entry name" value="LIPID-A-DISACCHARIDE SYNTHASE, MITOCHONDRIAL-RELATED"/>
    <property type="match status" value="1"/>
</dbReference>
<dbReference type="Pfam" id="PF02684">
    <property type="entry name" value="LpxB"/>
    <property type="match status" value="1"/>
</dbReference>
<gene>
    <name evidence="10" type="primary">lpxB</name>
    <name evidence="11" type="ordered locus">Desac_1261</name>
</gene>
<comment type="catalytic activity">
    <reaction evidence="9 10">
        <text>a lipid X + a UDP-2-N,3-O-bis[(3R)-3-hydroxyacyl]-alpha-D-glucosamine = a lipid A disaccharide + UDP + H(+)</text>
        <dbReference type="Rhea" id="RHEA:67828"/>
        <dbReference type="ChEBI" id="CHEBI:15378"/>
        <dbReference type="ChEBI" id="CHEBI:58223"/>
        <dbReference type="ChEBI" id="CHEBI:137748"/>
        <dbReference type="ChEBI" id="CHEBI:176338"/>
        <dbReference type="ChEBI" id="CHEBI:176343"/>
        <dbReference type="EC" id="2.4.1.182"/>
    </reaction>
</comment>
<accession>F2NCI6</accession>
<dbReference type="GO" id="GO:0005543">
    <property type="term" value="F:phospholipid binding"/>
    <property type="evidence" value="ECO:0007669"/>
    <property type="project" value="TreeGrafter"/>
</dbReference>
<keyword evidence="7 10" id="KW-0808">Transferase</keyword>
<dbReference type="HOGENOM" id="CLU_036577_3_1_7"/>
<dbReference type="eggNOG" id="COG0763">
    <property type="taxonomic scope" value="Bacteria"/>
</dbReference>
<evidence type="ECO:0000313" key="12">
    <source>
        <dbReference type="Proteomes" id="UP000000483"/>
    </source>
</evidence>
<evidence type="ECO:0000256" key="6">
    <source>
        <dbReference type="ARBA" id="ARBA00022676"/>
    </source>
</evidence>
<dbReference type="InterPro" id="IPR003835">
    <property type="entry name" value="Glyco_trans_19"/>
</dbReference>
<evidence type="ECO:0000256" key="8">
    <source>
        <dbReference type="ARBA" id="ARBA00023098"/>
    </source>
</evidence>